<evidence type="ECO:0000259" key="2">
    <source>
        <dbReference type="Pfam" id="PF05699"/>
    </source>
</evidence>
<feature type="domain" description="hAT-like transposase RNase-H fold" evidence="3">
    <location>
        <begin position="230"/>
        <end position="329"/>
    </location>
</feature>
<dbReference type="InterPro" id="IPR012337">
    <property type="entry name" value="RNaseH-like_sf"/>
</dbReference>
<proteinExistence type="predicted"/>
<sequence length="474" mass="54026">MGMGMAVDDNGKLYNEYESAAKKPKTTTSKVWLDMTKLECEDKTLLKAQCNHSDELILCLLQWNINKKISSITLDNASYNDVLVSSLKSRFRANMALLCDGAFFQIRCCGHILNLIVQAGLKLIDDVVGKVRNGIKHIKKSGPRKKRFYEIAEKSFHLNVTRKLHQDVCVGWNSTYLMLESALYFKDVLVYWGLHDKDFKIFALSDEEWGNVNILCKFLKVFYDVTCIFSGSKYPTSNIYFRGVWKVHNVLLDTANGPHTFLTPMVKEMQEKFNKYWVEYSLVLSCATILDPRYKLNYVEYCYTKLYGEHSHEFVQTVLNTLRILFDEYLKVAQCNSSSLIGNSTMTGASILESTQHDSNVSGAALDETEDYKAFLKYWSKSSIWYSELSLLARDLLAIPISTIASESAFSVGKLKVINYMRSSLKPKIVQAVVCLDDWMRAKGFSKEMEQEPSFSSDDDEEDDDNDANAAVTL</sequence>
<dbReference type="InterPro" id="IPR025525">
    <property type="entry name" value="hAT-like_transposase_RNase-H"/>
</dbReference>
<feature type="domain" description="HAT C-terminal dimerisation" evidence="2">
    <location>
        <begin position="376"/>
        <end position="440"/>
    </location>
</feature>
<dbReference type="Pfam" id="PF05699">
    <property type="entry name" value="Dimer_Tnp_hAT"/>
    <property type="match status" value="1"/>
</dbReference>
<dbReference type="AlphaFoldDB" id="A0A1R3JP07"/>
<evidence type="ECO:0008006" key="6">
    <source>
        <dbReference type="Google" id="ProtNLM"/>
    </source>
</evidence>
<evidence type="ECO:0000256" key="1">
    <source>
        <dbReference type="SAM" id="MobiDB-lite"/>
    </source>
</evidence>
<accession>A0A1R3JP07</accession>
<dbReference type="InterPro" id="IPR008906">
    <property type="entry name" value="HATC_C_dom"/>
</dbReference>
<dbReference type="OMA" id="NLPRQMQ"/>
<dbReference type="GO" id="GO:0003677">
    <property type="term" value="F:DNA binding"/>
    <property type="evidence" value="ECO:0007669"/>
    <property type="project" value="InterPro"/>
</dbReference>
<dbReference type="Proteomes" id="UP000188268">
    <property type="component" value="Unassembled WGS sequence"/>
</dbReference>
<dbReference type="STRING" id="210143.A0A1R3JP07"/>
<dbReference type="OrthoDB" id="1704342at2759"/>
<name>A0A1R3JP07_COCAP</name>
<dbReference type="PANTHER" id="PTHR23272">
    <property type="entry name" value="BED FINGER-RELATED"/>
    <property type="match status" value="1"/>
</dbReference>
<dbReference type="EMBL" id="AWWV01007406">
    <property type="protein sequence ID" value="OMO96602.1"/>
    <property type="molecule type" value="Genomic_DNA"/>
</dbReference>
<dbReference type="Pfam" id="PF14372">
    <property type="entry name" value="hAT-like_RNase-H"/>
    <property type="match status" value="1"/>
</dbReference>
<evidence type="ECO:0000313" key="5">
    <source>
        <dbReference type="Proteomes" id="UP000188268"/>
    </source>
</evidence>
<gene>
    <name evidence="4" type="ORF">CCACVL1_04875</name>
</gene>
<protein>
    <recommendedName>
        <fullName evidence="6">HAT C-terminal dimerisation domain-containing protein</fullName>
    </recommendedName>
</protein>
<evidence type="ECO:0000313" key="4">
    <source>
        <dbReference type="EMBL" id="OMO96602.1"/>
    </source>
</evidence>
<dbReference type="Gramene" id="OMO96602">
    <property type="protein sequence ID" value="OMO96602"/>
    <property type="gene ID" value="CCACVL1_04875"/>
</dbReference>
<dbReference type="PANTHER" id="PTHR23272:SF189">
    <property type="entry name" value="ZINC FINGER BED DOMAIN-CONTAINING PROTEIN RICESLEEPER 1-LIKE"/>
    <property type="match status" value="1"/>
</dbReference>
<evidence type="ECO:0000259" key="3">
    <source>
        <dbReference type="Pfam" id="PF14372"/>
    </source>
</evidence>
<organism evidence="4 5">
    <name type="scientific">Corchorus capsularis</name>
    <name type="common">Jute</name>
    <dbReference type="NCBI Taxonomy" id="210143"/>
    <lineage>
        <taxon>Eukaryota</taxon>
        <taxon>Viridiplantae</taxon>
        <taxon>Streptophyta</taxon>
        <taxon>Embryophyta</taxon>
        <taxon>Tracheophyta</taxon>
        <taxon>Spermatophyta</taxon>
        <taxon>Magnoliopsida</taxon>
        <taxon>eudicotyledons</taxon>
        <taxon>Gunneridae</taxon>
        <taxon>Pentapetalae</taxon>
        <taxon>rosids</taxon>
        <taxon>malvids</taxon>
        <taxon>Malvales</taxon>
        <taxon>Malvaceae</taxon>
        <taxon>Grewioideae</taxon>
        <taxon>Apeibeae</taxon>
        <taxon>Corchorus</taxon>
    </lineage>
</organism>
<feature type="region of interest" description="Disordered" evidence="1">
    <location>
        <begin position="446"/>
        <end position="474"/>
    </location>
</feature>
<dbReference type="GO" id="GO:0046983">
    <property type="term" value="F:protein dimerization activity"/>
    <property type="evidence" value="ECO:0007669"/>
    <property type="project" value="InterPro"/>
</dbReference>
<feature type="compositionally biased region" description="Acidic residues" evidence="1">
    <location>
        <begin position="457"/>
        <end position="467"/>
    </location>
</feature>
<dbReference type="SUPFAM" id="SSF53098">
    <property type="entry name" value="Ribonuclease H-like"/>
    <property type="match status" value="1"/>
</dbReference>
<comment type="caution">
    <text evidence="4">The sequence shown here is derived from an EMBL/GenBank/DDBJ whole genome shotgun (WGS) entry which is preliminary data.</text>
</comment>
<reference evidence="4 5" key="1">
    <citation type="submission" date="2013-09" db="EMBL/GenBank/DDBJ databases">
        <title>Corchorus capsularis genome sequencing.</title>
        <authorList>
            <person name="Alam M."/>
            <person name="Haque M.S."/>
            <person name="Islam M.S."/>
            <person name="Emdad E.M."/>
            <person name="Islam M.M."/>
            <person name="Ahmed B."/>
            <person name="Halim A."/>
            <person name="Hossen Q.M.M."/>
            <person name="Hossain M.Z."/>
            <person name="Ahmed R."/>
            <person name="Khan M.M."/>
            <person name="Islam R."/>
            <person name="Rashid M.M."/>
            <person name="Khan S.A."/>
            <person name="Rahman M.S."/>
            <person name="Alam M."/>
        </authorList>
    </citation>
    <scope>NUCLEOTIDE SEQUENCE [LARGE SCALE GENOMIC DNA]</scope>
    <source>
        <strain evidence="5">cv. CVL-1</strain>
        <tissue evidence="4">Whole seedling</tissue>
    </source>
</reference>
<keyword evidence="5" id="KW-1185">Reference proteome</keyword>